<proteinExistence type="predicted"/>
<gene>
    <name evidence="1" type="ORF">AUR04nite_08490</name>
</gene>
<dbReference type="AlphaFoldDB" id="A0A4Y4DL18"/>
<comment type="caution">
    <text evidence="1">The sequence shown here is derived from an EMBL/GenBank/DDBJ whole genome shotgun (WGS) entry which is preliminary data.</text>
</comment>
<dbReference type="OrthoDB" id="4966012at2"/>
<name>A0A4Y4DL18_GLUUR</name>
<organism evidence="1 2">
    <name type="scientific">Glutamicibacter uratoxydans</name>
    <name type="common">Arthrobacter uratoxydans</name>
    <dbReference type="NCBI Taxonomy" id="43667"/>
    <lineage>
        <taxon>Bacteria</taxon>
        <taxon>Bacillati</taxon>
        <taxon>Actinomycetota</taxon>
        <taxon>Actinomycetes</taxon>
        <taxon>Micrococcales</taxon>
        <taxon>Micrococcaceae</taxon>
        <taxon>Glutamicibacter</taxon>
    </lineage>
</organism>
<dbReference type="NCBIfam" id="TIGR03816">
    <property type="entry name" value="tadE_like_DECH"/>
    <property type="match status" value="1"/>
</dbReference>
<reference evidence="1 2" key="1">
    <citation type="submission" date="2019-06" db="EMBL/GenBank/DDBJ databases">
        <title>Whole genome shotgun sequence of Glutamicibacter uratoxydans NBRC 15515.</title>
        <authorList>
            <person name="Hosoyama A."/>
            <person name="Uohara A."/>
            <person name="Ohji S."/>
            <person name="Ichikawa N."/>
        </authorList>
    </citation>
    <scope>NUCLEOTIDE SEQUENCE [LARGE SCALE GENOMIC DNA]</scope>
    <source>
        <strain evidence="1 2">NBRC 15515</strain>
    </source>
</reference>
<protein>
    <submittedName>
        <fullName evidence="1">Uncharacterized protein</fullName>
    </submittedName>
</protein>
<dbReference type="Proteomes" id="UP000316612">
    <property type="component" value="Unassembled WGS sequence"/>
</dbReference>
<dbReference type="RefSeq" id="WP_141362267.1">
    <property type="nucleotide sequence ID" value="NZ_BAAAJL010000001.1"/>
</dbReference>
<dbReference type="EMBL" id="BJNY01000004">
    <property type="protein sequence ID" value="GED05317.1"/>
    <property type="molecule type" value="Genomic_DNA"/>
</dbReference>
<evidence type="ECO:0000313" key="2">
    <source>
        <dbReference type="Proteomes" id="UP000316612"/>
    </source>
</evidence>
<evidence type="ECO:0000313" key="1">
    <source>
        <dbReference type="EMBL" id="GED05317.1"/>
    </source>
</evidence>
<keyword evidence="2" id="KW-1185">Reference proteome</keyword>
<sequence length="129" mass="12632">MTHWPQSDQQRGSSTVAVAGLVAAVLLLAAALLAFGAASRAAMQAGTAADLSALAAADAARGLRAGDPCTVAGQLASANGAQLSSCQVEADGTTVRVAVDVPLHFSALGITLYQAHAKARAGAPPLADG</sequence>
<accession>A0A4Y4DL18</accession>
<dbReference type="InterPro" id="IPR021202">
    <property type="entry name" value="Rv3654c-like"/>
</dbReference>